<dbReference type="EMBL" id="AFNH02001168">
    <property type="protein sequence ID" value="EZG43889.1"/>
    <property type="molecule type" value="Genomic_DNA"/>
</dbReference>
<evidence type="ECO:0000313" key="3">
    <source>
        <dbReference type="EMBL" id="EZG43889.1"/>
    </source>
</evidence>
<comment type="caution">
    <text evidence="3">The sequence shown here is derived from an EMBL/GenBank/DDBJ whole genome shotgun (WGS) entry which is preliminary data.</text>
</comment>
<keyword evidence="2" id="KW-1133">Transmembrane helix</keyword>
<reference evidence="3" key="1">
    <citation type="submission" date="2013-12" db="EMBL/GenBank/DDBJ databases">
        <authorList>
            <person name="Omoto C.K."/>
            <person name="Sibley D."/>
            <person name="Venepally P."/>
            <person name="Hadjithomas M."/>
            <person name="Karamycheva S."/>
            <person name="Brunk B."/>
            <person name="Roos D."/>
            <person name="Caler E."/>
            <person name="Lorenzi H."/>
        </authorList>
    </citation>
    <scope>NUCLEOTIDE SEQUENCE</scope>
</reference>
<evidence type="ECO:0000256" key="1">
    <source>
        <dbReference type="SAM" id="MobiDB-lite"/>
    </source>
</evidence>
<dbReference type="RefSeq" id="XP_011132932.1">
    <property type="nucleotide sequence ID" value="XM_011134630.1"/>
</dbReference>
<feature type="region of interest" description="Disordered" evidence="1">
    <location>
        <begin position="99"/>
        <end position="126"/>
    </location>
</feature>
<proteinExistence type="predicted"/>
<organism evidence="3 4">
    <name type="scientific">Gregarina niphandrodes</name>
    <name type="common">Septate eugregarine</name>
    <dbReference type="NCBI Taxonomy" id="110365"/>
    <lineage>
        <taxon>Eukaryota</taxon>
        <taxon>Sar</taxon>
        <taxon>Alveolata</taxon>
        <taxon>Apicomplexa</taxon>
        <taxon>Conoidasida</taxon>
        <taxon>Gregarinasina</taxon>
        <taxon>Eugregarinorida</taxon>
        <taxon>Gregarinidae</taxon>
        <taxon>Gregarina</taxon>
    </lineage>
</organism>
<dbReference type="Proteomes" id="UP000019763">
    <property type="component" value="Unassembled WGS sequence"/>
</dbReference>
<evidence type="ECO:0000313" key="4">
    <source>
        <dbReference type="Proteomes" id="UP000019763"/>
    </source>
</evidence>
<dbReference type="VEuPathDB" id="CryptoDB:GNI_156570"/>
<feature type="compositionally biased region" description="Polar residues" evidence="1">
    <location>
        <begin position="103"/>
        <end position="121"/>
    </location>
</feature>
<name>A0A023AZH8_GRENI</name>
<keyword evidence="4" id="KW-1185">Reference proteome</keyword>
<keyword evidence="2" id="KW-0472">Membrane</keyword>
<keyword evidence="2 3" id="KW-0812">Transmembrane</keyword>
<evidence type="ECO:0000256" key="2">
    <source>
        <dbReference type="SAM" id="Phobius"/>
    </source>
</evidence>
<feature type="transmembrane region" description="Helical" evidence="2">
    <location>
        <begin position="20"/>
        <end position="40"/>
    </location>
</feature>
<accession>A0A023AZH8</accession>
<dbReference type="AlphaFoldDB" id="A0A023AZH8"/>
<sequence length="251" mass="27464">MTEHYRMLEILLDPSRYGSIAGRLFFLSLILFAMAFTYCVTDLSHRREDNWDTATIDGASTVDLPASSIDYIKSTSPMYCCSEDVDDDFPLECAMRDPAPETHSVTHPNAQQINENSTGTDGRQGARAGNQLFVGKVPSGLSAPGLQDDLVRHPGIPIPGLGSARGRAGGNMYSNIYAPVGVAFQGLLDKPAIRKASRPKLTRRVSVLDYKEQKVRVNATFKHGRRKSSVFGTVTSPDVDLINCRTLSLNI</sequence>
<gene>
    <name evidence="3" type="ORF">GNI_156570</name>
</gene>
<dbReference type="GeneID" id="22915425"/>
<protein>
    <submittedName>
        <fullName evidence="3">Transmembrane protein</fullName>
    </submittedName>
</protein>